<organism evidence="1 2">
    <name type="scientific">Maylandia zebra</name>
    <name type="common">zebra mbuna</name>
    <dbReference type="NCBI Taxonomy" id="106582"/>
    <lineage>
        <taxon>Eukaryota</taxon>
        <taxon>Metazoa</taxon>
        <taxon>Chordata</taxon>
        <taxon>Craniata</taxon>
        <taxon>Vertebrata</taxon>
        <taxon>Euteleostomi</taxon>
        <taxon>Actinopterygii</taxon>
        <taxon>Neopterygii</taxon>
        <taxon>Teleostei</taxon>
        <taxon>Neoteleostei</taxon>
        <taxon>Acanthomorphata</taxon>
        <taxon>Ovalentaria</taxon>
        <taxon>Cichlomorphae</taxon>
        <taxon>Cichliformes</taxon>
        <taxon>Cichlidae</taxon>
        <taxon>African cichlids</taxon>
        <taxon>Pseudocrenilabrinae</taxon>
        <taxon>Haplochromini</taxon>
        <taxon>Maylandia</taxon>
        <taxon>Maylandia zebra complex</taxon>
    </lineage>
</organism>
<protein>
    <submittedName>
        <fullName evidence="1">Uncharacterized protein</fullName>
    </submittedName>
</protein>
<dbReference type="AlphaFoldDB" id="A0A3P9C814"/>
<dbReference type="GO" id="GO:0005179">
    <property type="term" value="F:hormone activity"/>
    <property type="evidence" value="ECO:0007669"/>
    <property type="project" value="InterPro"/>
</dbReference>
<reference evidence="1 2" key="1">
    <citation type="journal article" date="2014" name="Nature">
        <title>The genomic substrate for adaptive radiation in African cichlid fish.</title>
        <authorList>
            <person name="Brawand D."/>
            <person name="Wagner C.E."/>
            <person name="Li Y.I."/>
            <person name="Malinsky M."/>
            <person name="Keller I."/>
            <person name="Fan S."/>
            <person name="Simakov O."/>
            <person name="Ng A.Y."/>
            <person name="Lim Z.W."/>
            <person name="Bezault E."/>
            <person name="Turner-Maier J."/>
            <person name="Johnson J."/>
            <person name="Alcazar R."/>
            <person name="Noh H.J."/>
            <person name="Russell P."/>
            <person name="Aken B."/>
            <person name="Alfoldi J."/>
            <person name="Amemiya C."/>
            <person name="Azzouzi N."/>
            <person name="Baroiller J.F."/>
            <person name="Barloy-Hubler F."/>
            <person name="Berlin A."/>
            <person name="Bloomquist R."/>
            <person name="Carleton K.L."/>
            <person name="Conte M.A."/>
            <person name="D'Cotta H."/>
            <person name="Eshel O."/>
            <person name="Gaffney L."/>
            <person name="Galibert F."/>
            <person name="Gante H.F."/>
            <person name="Gnerre S."/>
            <person name="Greuter L."/>
            <person name="Guyon R."/>
            <person name="Haddad N.S."/>
            <person name="Haerty W."/>
            <person name="Harris R.M."/>
            <person name="Hofmann H.A."/>
            <person name="Hourlier T."/>
            <person name="Hulata G."/>
            <person name="Jaffe D.B."/>
            <person name="Lara M."/>
            <person name="Lee A.P."/>
            <person name="MacCallum I."/>
            <person name="Mwaiko S."/>
            <person name="Nikaido M."/>
            <person name="Nishihara H."/>
            <person name="Ozouf-Costaz C."/>
            <person name="Penman D.J."/>
            <person name="Przybylski D."/>
            <person name="Rakotomanga M."/>
            <person name="Renn S.C.P."/>
            <person name="Ribeiro F.J."/>
            <person name="Ron M."/>
            <person name="Salzburger W."/>
            <person name="Sanchez-Pulido L."/>
            <person name="Santos M.E."/>
            <person name="Searle S."/>
            <person name="Sharpe T."/>
            <person name="Swofford R."/>
            <person name="Tan F.J."/>
            <person name="Williams L."/>
            <person name="Young S."/>
            <person name="Yin S."/>
            <person name="Okada N."/>
            <person name="Kocher T.D."/>
            <person name="Miska E.A."/>
            <person name="Lander E.S."/>
            <person name="Venkatesh B."/>
            <person name="Fernald R.D."/>
            <person name="Meyer A."/>
            <person name="Ponting C.P."/>
            <person name="Streelman J.T."/>
            <person name="Lindblad-Toh K."/>
            <person name="Seehausen O."/>
            <person name="Di Palma F."/>
        </authorList>
    </citation>
    <scope>NUCLEOTIDE SEQUENCE</scope>
</reference>
<keyword evidence="2" id="KW-1185">Reference proteome</keyword>
<dbReference type="STRING" id="106582.ENSMZEP00005018204"/>
<reference evidence="1" key="2">
    <citation type="submission" date="2025-08" db="UniProtKB">
        <authorList>
            <consortium name="Ensembl"/>
        </authorList>
    </citation>
    <scope>IDENTIFICATION</scope>
</reference>
<dbReference type="Proteomes" id="UP000265160">
    <property type="component" value="LG16"/>
</dbReference>
<dbReference type="Pfam" id="PF15172">
    <property type="entry name" value="Prolactin_RP"/>
    <property type="match status" value="1"/>
</dbReference>
<reference evidence="1" key="3">
    <citation type="submission" date="2025-09" db="UniProtKB">
        <authorList>
            <consortium name="Ensembl"/>
        </authorList>
    </citation>
    <scope>IDENTIFICATION</scope>
</reference>
<dbReference type="InterPro" id="IPR026194">
    <property type="entry name" value="PrRP"/>
</dbReference>
<dbReference type="Ensembl" id="ENSMZET00005018793.1">
    <property type="protein sequence ID" value="ENSMZEP00005018204.1"/>
    <property type="gene ID" value="ENSMZEG00005013672.1"/>
</dbReference>
<evidence type="ECO:0000313" key="2">
    <source>
        <dbReference type="Proteomes" id="UP000265160"/>
    </source>
</evidence>
<evidence type="ECO:0000313" key="1">
    <source>
        <dbReference type="Ensembl" id="ENSMZEP00005018204.1"/>
    </source>
</evidence>
<sequence>MDFLFFIFSCSFCWFLFFALLPRPSSQLFLFPSFFLPFFPPVNASWYTGRGIRPLGRFGRKAARRNELLAFITARVYRPTADSGVWITQ</sequence>
<accession>A0A3P9C814</accession>
<dbReference type="GeneTree" id="ENSGT00940000177438"/>
<proteinExistence type="predicted"/>
<name>A0A3P9C814_9CICH</name>